<protein>
    <submittedName>
        <fullName evidence="1">Uncharacterized protein</fullName>
    </submittedName>
</protein>
<keyword evidence="2" id="KW-1185">Reference proteome</keyword>
<gene>
    <name evidence="1" type="ORF">CWM47_32565</name>
</gene>
<accession>A0A2K8Z8I3</accession>
<dbReference type="KEGG" id="spir:CWM47_32565"/>
<name>A0A2K8Z8I3_9BACT</name>
<dbReference type="Proteomes" id="UP000232883">
    <property type="component" value="Chromosome"/>
</dbReference>
<organism evidence="1 2">
    <name type="scientific">Spirosoma pollinicola</name>
    <dbReference type="NCBI Taxonomy" id="2057025"/>
    <lineage>
        <taxon>Bacteria</taxon>
        <taxon>Pseudomonadati</taxon>
        <taxon>Bacteroidota</taxon>
        <taxon>Cytophagia</taxon>
        <taxon>Cytophagales</taxon>
        <taxon>Cytophagaceae</taxon>
        <taxon>Spirosoma</taxon>
    </lineage>
</organism>
<evidence type="ECO:0000313" key="2">
    <source>
        <dbReference type="Proteomes" id="UP000232883"/>
    </source>
</evidence>
<dbReference type="AlphaFoldDB" id="A0A2K8Z8I3"/>
<evidence type="ECO:0000313" key="1">
    <source>
        <dbReference type="EMBL" id="AUD06164.1"/>
    </source>
</evidence>
<dbReference type="EMBL" id="CP025096">
    <property type="protein sequence ID" value="AUD06164.1"/>
    <property type="molecule type" value="Genomic_DNA"/>
</dbReference>
<reference evidence="1 2" key="1">
    <citation type="submission" date="2017-11" db="EMBL/GenBank/DDBJ databases">
        <title>Taxonomic description and genome sequences of Spirosoma HA7 sp. nov., isolated from pollen microhabitat of Corylus avellana.</title>
        <authorList>
            <person name="Ambika Manirajan B."/>
            <person name="Suarez C."/>
            <person name="Ratering S."/>
            <person name="Geissler-Plaum R."/>
            <person name="Cardinale M."/>
            <person name="Sylvia S."/>
        </authorList>
    </citation>
    <scope>NUCLEOTIDE SEQUENCE [LARGE SCALE GENOMIC DNA]</scope>
    <source>
        <strain evidence="1 2">HA7</strain>
    </source>
</reference>
<sequence>MPGKIAPISMVYAKGINFVIFFTPYHQRLDQSPAKLAPGFWHEFGAKRRNVAGLRPSYGLISLASLPPRR</sequence>
<proteinExistence type="predicted"/>